<accession>A0A841T9K0</accession>
<dbReference type="EMBL" id="JACJVN010000001">
    <property type="protein sequence ID" value="MBB6675717.1"/>
    <property type="molecule type" value="Genomic_DNA"/>
</dbReference>
<dbReference type="Gene3D" id="3.40.50.720">
    <property type="entry name" value="NAD(P)-binding Rossmann-like Domain"/>
    <property type="match status" value="1"/>
</dbReference>
<dbReference type="InterPro" id="IPR050984">
    <property type="entry name" value="Gfo/Idh/MocA_domain"/>
</dbReference>
<feature type="domain" description="Gfo/Idh/MocA-like oxidoreductase N-terminal" evidence="3">
    <location>
        <begin position="8"/>
        <end position="123"/>
    </location>
</feature>
<dbReference type="GO" id="GO:0016491">
    <property type="term" value="F:oxidoreductase activity"/>
    <property type="evidence" value="ECO:0007669"/>
    <property type="project" value="UniProtKB-KW"/>
</dbReference>
<evidence type="ECO:0000256" key="2">
    <source>
        <dbReference type="ARBA" id="ARBA00023002"/>
    </source>
</evidence>
<dbReference type="Pfam" id="PF22725">
    <property type="entry name" value="GFO_IDH_MocA_C3"/>
    <property type="match status" value="1"/>
</dbReference>
<dbReference type="Pfam" id="PF01408">
    <property type="entry name" value="GFO_IDH_MocA"/>
    <property type="match status" value="1"/>
</dbReference>
<dbReference type="InterPro" id="IPR000683">
    <property type="entry name" value="Gfo/Idh/MocA-like_OxRdtase_N"/>
</dbReference>
<dbReference type="Gene3D" id="3.30.360.10">
    <property type="entry name" value="Dihydrodipicolinate Reductase, domain 2"/>
    <property type="match status" value="1"/>
</dbReference>
<name>A0A841T9K0_9BACL</name>
<protein>
    <submittedName>
        <fullName evidence="5">Gfo/Idh/MocA family oxidoreductase</fullName>
    </submittedName>
</protein>
<dbReference type="SUPFAM" id="SSF55347">
    <property type="entry name" value="Glyceraldehyde-3-phosphate dehydrogenase-like, C-terminal domain"/>
    <property type="match status" value="1"/>
</dbReference>
<keyword evidence="6" id="KW-1185">Reference proteome</keyword>
<evidence type="ECO:0000256" key="1">
    <source>
        <dbReference type="ARBA" id="ARBA00010928"/>
    </source>
</evidence>
<dbReference type="GO" id="GO:0000166">
    <property type="term" value="F:nucleotide binding"/>
    <property type="evidence" value="ECO:0007669"/>
    <property type="project" value="InterPro"/>
</dbReference>
<dbReference type="RefSeq" id="WP_185177024.1">
    <property type="nucleotide sequence ID" value="NZ_CBCSEP010000002.1"/>
</dbReference>
<dbReference type="AlphaFoldDB" id="A0A841T9K0"/>
<dbReference type="SUPFAM" id="SSF51735">
    <property type="entry name" value="NAD(P)-binding Rossmann-fold domains"/>
    <property type="match status" value="1"/>
</dbReference>
<organism evidence="5 6">
    <name type="scientific">Cohnella lubricantis</name>
    <dbReference type="NCBI Taxonomy" id="2163172"/>
    <lineage>
        <taxon>Bacteria</taxon>
        <taxon>Bacillati</taxon>
        <taxon>Bacillota</taxon>
        <taxon>Bacilli</taxon>
        <taxon>Bacillales</taxon>
        <taxon>Paenibacillaceae</taxon>
        <taxon>Cohnella</taxon>
    </lineage>
</organism>
<dbReference type="PANTHER" id="PTHR22604:SF105">
    <property type="entry name" value="TRANS-1,2-DIHYDROBENZENE-1,2-DIOL DEHYDROGENASE"/>
    <property type="match status" value="1"/>
</dbReference>
<dbReference type="PANTHER" id="PTHR22604">
    <property type="entry name" value="OXIDOREDUCTASES"/>
    <property type="match status" value="1"/>
</dbReference>
<evidence type="ECO:0000259" key="3">
    <source>
        <dbReference type="Pfam" id="PF01408"/>
    </source>
</evidence>
<gene>
    <name evidence="5" type="ORF">H4Q31_00050</name>
</gene>
<evidence type="ECO:0000313" key="6">
    <source>
        <dbReference type="Proteomes" id="UP000574133"/>
    </source>
</evidence>
<feature type="domain" description="GFO/IDH/MocA-like oxidoreductase" evidence="4">
    <location>
        <begin position="134"/>
        <end position="250"/>
    </location>
</feature>
<evidence type="ECO:0000313" key="5">
    <source>
        <dbReference type="EMBL" id="MBB6675717.1"/>
    </source>
</evidence>
<reference evidence="5 6" key="1">
    <citation type="submission" date="2020-08" db="EMBL/GenBank/DDBJ databases">
        <title>Cohnella phylogeny.</title>
        <authorList>
            <person name="Dunlap C."/>
        </authorList>
    </citation>
    <scope>NUCLEOTIDE SEQUENCE [LARGE SCALE GENOMIC DNA]</scope>
    <source>
        <strain evidence="5 6">DSM 103658</strain>
    </source>
</reference>
<comment type="caution">
    <text evidence="5">The sequence shown here is derived from an EMBL/GenBank/DDBJ whole genome shotgun (WGS) entry which is preliminary data.</text>
</comment>
<dbReference type="InterPro" id="IPR036291">
    <property type="entry name" value="NAD(P)-bd_dom_sf"/>
</dbReference>
<keyword evidence="2" id="KW-0560">Oxidoreductase</keyword>
<sequence>MDNQRTVKWGIMGPGGISANFASELKHAPGAELVAVGGRSKEKAEAFAAKFGVPGAYGSCEELANDPEVEIVYIGTLHPVHKENALTLLRAGKSILCEKPFTINASEAKEIAALAREKGAFAMEAMWTRYLPVVRQAREWLRSGAIGEVKLLKAEFGFDGGWNPQGRLLNREMGGGALLDAGIYPVSFASMVFGRQPSRIQSTVRIGETGVDEQFSLLFDYEDGAVASLHSGVRLDMTNDAWIYGTKGKIYVPDFLRAKEATLFVNGEEPVTVRDDRSFVGHAFQAIEAMNCLREGRKESGEMPLGETVELMETLDAIRAQWGLTYPGEEEG</sequence>
<comment type="similarity">
    <text evidence="1">Belongs to the Gfo/Idh/MocA family.</text>
</comment>
<dbReference type="Proteomes" id="UP000574133">
    <property type="component" value="Unassembled WGS sequence"/>
</dbReference>
<evidence type="ECO:0000259" key="4">
    <source>
        <dbReference type="Pfam" id="PF22725"/>
    </source>
</evidence>
<dbReference type="InterPro" id="IPR055170">
    <property type="entry name" value="GFO_IDH_MocA-like_dom"/>
</dbReference>
<proteinExistence type="inferred from homology"/>